<dbReference type="Proteomes" id="UP001066276">
    <property type="component" value="Chromosome 3_1"/>
</dbReference>
<comment type="caution">
    <text evidence="3">The sequence shown here is derived from an EMBL/GenBank/DDBJ whole genome shotgun (WGS) entry which is preliminary data.</text>
</comment>
<feature type="region of interest" description="Disordered" evidence="2">
    <location>
        <begin position="126"/>
        <end position="165"/>
    </location>
</feature>
<keyword evidence="1" id="KW-0175">Coiled coil</keyword>
<evidence type="ECO:0000313" key="4">
    <source>
        <dbReference type="Proteomes" id="UP001066276"/>
    </source>
</evidence>
<accession>A0AAV7UA08</accession>
<name>A0AAV7UA08_PLEWA</name>
<sequence>MAAIQDLKGLLEPKLDTVTVDVTLLRADLKKVVEKVTTAETDIACLQTTSKRLESQVKFLTKEHKKIMALLEDQEARARRNNIKVVGLPEGAEDPSVEFFLETLNTDSLHPKGLSTIFTIERAYRAPVPSPPSPAPTRGPSNDNYCKNIQFLGQGRNPAGRKIPG</sequence>
<proteinExistence type="predicted"/>
<dbReference type="AlphaFoldDB" id="A0AAV7UA08"/>
<evidence type="ECO:0000256" key="2">
    <source>
        <dbReference type="SAM" id="MobiDB-lite"/>
    </source>
</evidence>
<gene>
    <name evidence="3" type="ORF">NDU88_002473</name>
</gene>
<evidence type="ECO:0000256" key="1">
    <source>
        <dbReference type="SAM" id="Coils"/>
    </source>
</evidence>
<evidence type="ECO:0000313" key="3">
    <source>
        <dbReference type="EMBL" id="KAJ1185683.1"/>
    </source>
</evidence>
<reference evidence="3" key="1">
    <citation type="journal article" date="2022" name="bioRxiv">
        <title>Sequencing and chromosome-scale assembly of the giantPleurodeles waltlgenome.</title>
        <authorList>
            <person name="Brown T."/>
            <person name="Elewa A."/>
            <person name="Iarovenko S."/>
            <person name="Subramanian E."/>
            <person name="Araus A.J."/>
            <person name="Petzold A."/>
            <person name="Susuki M."/>
            <person name="Suzuki K.-i.T."/>
            <person name="Hayashi T."/>
            <person name="Toyoda A."/>
            <person name="Oliveira C."/>
            <person name="Osipova E."/>
            <person name="Leigh N.D."/>
            <person name="Simon A."/>
            <person name="Yun M.H."/>
        </authorList>
    </citation>
    <scope>NUCLEOTIDE SEQUENCE</scope>
    <source>
        <strain evidence="3">20211129_DDA</strain>
        <tissue evidence="3">Liver</tissue>
    </source>
</reference>
<feature type="compositionally biased region" description="Pro residues" evidence="2">
    <location>
        <begin position="128"/>
        <end position="137"/>
    </location>
</feature>
<feature type="coiled-coil region" evidence="1">
    <location>
        <begin position="43"/>
        <end position="77"/>
    </location>
</feature>
<keyword evidence="4" id="KW-1185">Reference proteome</keyword>
<protein>
    <submittedName>
        <fullName evidence="3">Uncharacterized protein</fullName>
    </submittedName>
</protein>
<dbReference type="EMBL" id="JANPWB010000005">
    <property type="protein sequence ID" value="KAJ1185683.1"/>
    <property type="molecule type" value="Genomic_DNA"/>
</dbReference>
<dbReference type="Gene3D" id="3.30.70.1820">
    <property type="entry name" value="L1 transposable element, RRM domain"/>
    <property type="match status" value="1"/>
</dbReference>
<organism evidence="3 4">
    <name type="scientific">Pleurodeles waltl</name>
    <name type="common">Iberian ribbed newt</name>
    <dbReference type="NCBI Taxonomy" id="8319"/>
    <lineage>
        <taxon>Eukaryota</taxon>
        <taxon>Metazoa</taxon>
        <taxon>Chordata</taxon>
        <taxon>Craniata</taxon>
        <taxon>Vertebrata</taxon>
        <taxon>Euteleostomi</taxon>
        <taxon>Amphibia</taxon>
        <taxon>Batrachia</taxon>
        <taxon>Caudata</taxon>
        <taxon>Salamandroidea</taxon>
        <taxon>Salamandridae</taxon>
        <taxon>Pleurodelinae</taxon>
        <taxon>Pleurodeles</taxon>
    </lineage>
</organism>